<dbReference type="InterPro" id="IPR027417">
    <property type="entry name" value="P-loop_NTPase"/>
</dbReference>
<accession>A0A1G6Z6C1</accession>
<evidence type="ECO:0000256" key="4">
    <source>
        <dbReference type="ARBA" id="ARBA00022840"/>
    </source>
</evidence>
<evidence type="ECO:0000313" key="6">
    <source>
        <dbReference type="EMBL" id="SDD98081.1"/>
    </source>
</evidence>
<keyword evidence="7" id="KW-1185">Reference proteome</keyword>
<dbReference type="PANTHER" id="PTHR43335">
    <property type="entry name" value="ABC TRANSPORTER, ATP-BINDING PROTEIN"/>
    <property type="match status" value="1"/>
</dbReference>
<keyword evidence="3" id="KW-0547">Nucleotide-binding</keyword>
<dbReference type="GO" id="GO:0005524">
    <property type="term" value="F:ATP binding"/>
    <property type="evidence" value="ECO:0007669"/>
    <property type="project" value="UniProtKB-KW"/>
</dbReference>
<reference evidence="6 7" key="1">
    <citation type="submission" date="2016-10" db="EMBL/GenBank/DDBJ databases">
        <authorList>
            <person name="de Groot N.N."/>
        </authorList>
    </citation>
    <scope>NUCLEOTIDE SEQUENCE [LARGE SCALE GENOMIC DNA]</scope>
    <source>
        <strain evidence="6 7">MON 2.2</strain>
    </source>
</reference>
<dbReference type="GO" id="GO:0016887">
    <property type="term" value="F:ATP hydrolysis activity"/>
    <property type="evidence" value="ECO:0007669"/>
    <property type="project" value="InterPro"/>
</dbReference>
<evidence type="ECO:0000313" key="7">
    <source>
        <dbReference type="Proteomes" id="UP000198546"/>
    </source>
</evidence>
<dbReference type="EMBL" id="LT629688">
    <property type="protein sequence ID" value="SDD98081.1"/>
    <property type="molecule type" value="Genomic_DNA"/>
</dbReference>
<sequence>MITGRGLTVWYRRRLALDSVDVRAGSGLHVLLGPNGAGKSTLLRVLAGQLRSEGTVRIEGPASDRRKAAGTGLMPQEPVLPLHLRLLDYVTYAAWLQGLGWREATAAAVAACSQVGLRDRTGDKLSSLSGGMRRRATFAAAVAHRPAVLLLDEPMSGLDPGQQASLRSLVTSYAAEHCVILSTHLLQDVETLEADVHVLHEGRLTFSGGPSQFLELGEGSAESAYFAALQRPPRESGSR</sequence>
<comment type="similarity">
    <text evidence="1">Belongs to the ABC transporter superfamily.</text>
</comment>
<dbReference type="SMART" id="SM00382">
    <property type="entry name" value="AAA"/>
    <property type="match status" value="1"/>
</dbReference>
<evidence type="ECO:0000259" key="5">
    <source>
        <dbReference type="PROSITE" id="PS50893"/>
    </source>
</evidence>
<feature type="domain" description="ABC transporter" evidence="5">
    <location>
        <begin position="2"/>
        <end position="226"/>
    </location>
</feature>
<name>A0A1G6Z6C1_9ACTN</name>
<dbReference type="PROSITE" id="PS50893">
    <property type="entry name" value="ABC_TRANSPORTER_2"/>
    <property type="match status" value="1"/>
</dbReference>
<dbReference type="Gene3D" id="3.40.50.300">
    <property type="entry name" value="P-loop containing nucleotide triphosphate hydrolases"/>
    <property type="match status" value="1"/>
</dbReference>
<protein>
    <submittedName>
        <fullName evidence="6">ABC-type multidrug transport system, ATPase component</fullName>
    </submittedName>
</protein>
<organism evidence="6 7">
    <name type="scientific">Auraticoccus monumenti</name>
    <dbReference type="NCBI Taxonomy" id="675864"/>
    <lineage>
        <taxon>Bacteria</taxon>
        <taxon>Bacillati</taxon>
        <taxon>Actinomycetota</taxon>
        <taxon>Actinomycetes</taxon>
        <taxon>Propionibacteriales</taxon>
        <taxon>Propionibacteriaceae</taxon>
        <taxon>Auraticoccus</taxon>
    </lineage>
</organism>
<dbReference type="STRING" id="675864.SAMN04489747_2199"/>
<evidence type="ECO:0000256" key="3">
    <source>
        <dbReference type="ARBA" id="ARBA00022741"/>
    </source>
</evidence>
<dbReference type="InterPro" id="IPR003439">
    <property type="entry name" value="ABC_transporter-like_ATP-bd"/>
</dbReference>
<evidence type="ECO:0000256" key="1">
    <source>
        <dbReference type="ARBA" id="ARBA00005417"/>
    </source>
</evidence>
<keyword evidence="2" id="KW-0813">Transport</keyword>
<proteinExistence type="inferred from homology"/>
<dbReference type="AlphaFoldDB" id="A0A1G6Z6C1"/>
<gene>
    <name evidence="6" type="ORF">SAMN04489747_2199</name>
</gene>
<dbReference type="PANTHER" id="PTHR43335:SF2">
    <property type="entry name" value="ABC TRANSPORTER, ATP-BINDING PROTEIN"/>
    <property type="match status" value="1"/>
</dbReference>
<dbReference type="Pfam" id="PF00005">
    <property type="entry name" value="ABC_tran"/>
    <property type="match status" value="1"/>
</dbReference>
<dbReference type="SUPFAM" id="SSF52540">
    <property type="entry name" value="P-loop containing nucleoside triphosphate hydrolases"/>
    <property type="match status" value="1"/>
</dbReference>
<keyword evidence="4" id="KW-0067">ATP-binding</keyword>
<dbReference type="InterPro" id="IPR017871">
    <property type="entry name" value="ABC_transporter-like_CS"/>
</dbReference>
<dbReference type="Proteomes" id="UP000198546">
    <property type="component" value="Chromosome i"/>
</dbReference>
<dbReference type="InterPro" id="IPR003593">
    <property type="entry name" value="AAA+_ATPase"/>
</dbReference>
<dbReference type="PROSITE" id="PS00211">
    <property type="entry name" value="ABC_TRANSPORTER_1"/>
    <property type="match status" value="1"/>
</dbReference>
<evidence type="ECO:0000256" key="2">
    <source>
        <dbReference type="ARBA" id="ARBA00022448"/>
    </source>
</evidence>